<dbReference type="InterPro" id="IPR036034">
    <property type="entry name" value="PDZ_sf"/>
</dbReference>
<feature type="region of interest" description="Disordered" evidence="1">
    <location>
        <begin position="526"/>
        <end position="556"/>
    </location>
</feature>
<keyword evidence="2" id="KW-0732">Signal</keyword>
<dbReference type="InterPro" id="IPR005151">
    <property type="entry name" value="Tail-specific_protease"/>
</dbReference>
<comment type="caution">
    <text evidence="4">The sequence shown here is derived from an EMBL/GenBank/DDBJ whole genome shotgun (WGS) entry which is preliminary data.</text>
</comment>
<dbReference type="Gene3D" id="3.90.226.10">
    <property type="entry name" value="2-enoyl-CoA Hydratase, Chain A, domain 1"/>
    <property type="match status" value="1"/>
</dbReference>
<dbReference type="PANTHER" id="PTHR32060">
    <property type="entry name" value="TAIL-SPECIFIC PROTEASE"/>
    <property type="match status" value="1"/>
</dbReference>
<feature type="chain" id="PRO_5001615217" evidence="2">
    <location>
        <begin position="30"/>
        <end position="556"/>
    </location>
</feature>
<dbReference type="InterPro" id="IPR029045">
    <property type="entry name" value="ClpP/crotonase-like_dom_sf"/>
</dbReference>
<dbReference type="CDD" id="cd07561">
    <property type="entry name" value="Peptidase_S41_CPP_like"/>
    <property type="match status" value="1"/>
</dbReference>
<dbReference type="RefSeq" id="WP_051612591.1">
    <property type="nucleotide sequence ID" value="NZ_ARYM01000014.1"/>
</dbReference>
<feature type="compositionally biased region" description="Pro residues" evidence="1">
    <location>
        <begin position="44"/>
        <end position="53"/>
    </location>
</feature>
<dbReference type="STRING" id="1280954.HPO_12638"/>
<keyword evidence="5" id="KW-1185">Reference proteome</keyword>
<name>A0A062VCD9_9PROT</name>
<dbReference type="GO" id="GO:0008236">
    <property type="term" value="F:serine-type peptidase activity"/>
    <property type="evidence" value="ECO:0007669"/>
    <property type="project" value="InterPro"/>
</dbReference>
<dbReference type="Pfam" id="PF03572">
    <property type="entry name" value="Peptidase_S41"/>
    <property type="match status" value="1"/>
</dbReference>
<feature type="signal peptide" evidence="2">
    <location>
        <begin position="1"/>
        <end position="29"/>
    </location>
</feature>
<dbReference type="Gene3D" id="2.30.42.10">
    <property type="match status" value="1"/>
</dbReference>
<dbReference type="Proteomes" id="UP000027100">
    <property type="component" value="Unassembled WGS sequence"/>
</dbReference>
<gene>
    <name evidence="4" type="ORF">HPO_12638</name>
</gene>
<dbReference type="GO" id="GO:0007165">
    <property type="term" value="P:signal transduction"/>
    <property type="evidence" value="ECO:0007669"/>
    <property type="project" value="TreeGrafter"/>
</dbReference>
<evidence type="ECO:0000256" key="1">
    <source>
        <dbReference type="SAM" id="MobiDB-lite"/>
    </source>
</evidence>
<dbReference type="SUPFAM" id="SSF52096">
    <property type="entry name" value="ClpP/crotonase"/>
    <property type="match status" value="1"/>
</dbReference>
<evidence type="ECO:0000259" key="3">
    <source>
        <dbReference type="Pfam" id="PF03572"/>
    </source>
</evidence>
<evidence type="ECO:0000256" key="2">
    <source>
        <dbReference type="SAM" id="SignalP"/>
    </source>
</evidence>
<feature type="region of interest" description="Disordered" evidence="1">
    <location>
        <begin position="34"/>
        <end position="58"/>
    </location>
</feature>
<dbReference type="EMBL" id="ARYM01000014">
    <property type="protein sequence ID" value="KCZ97912.1"/>
    <property type="molecule type" value="Genomic_DNA"/>
</dbReference>
<dbReference type="Gene3D" id="3.30.750.170">
    <property type="match status" value="1"/>
</dbReference>
<evidence type="ECO:0000313" key="5">
    <source>
        <dbReference type="Proteomes" id="UP000027100"/>
    </source>
</evidence>
<dbReference type="AlphaFoldDB" id="A0A062VCD9"/>
<dbReference type="PATRIC" id="fig|1280954.3.peg.2558"/>
<accession>A0A062VCD9</accession>
<dbReference type="GO" id="GO:0030288">
    <property type="term" value="C:outer membrane-bounded periplasmic space"/>
    <property type="evidence" value="ECO:0007669"/>
    <property type="project" value="TreeGrafter"/>
</dbReference>
<sequence length="556" mass="59103">MRNRLTKAGSMKALALALLTLGMPVWLSACGGGGGGSSGGGAASPPPPPPPVAGPTWTQGVYQPASTFKNRCEVRRVGRDIEGNTYPDVQGTALEERFWLRSWTNETYLWNTEVTDRNPANFTNRLDYFAVLRTFATTPSGKEKDDFHFSEPTEEYLAARNAAPTATYGASYIAFSTTPPRDFRIRYTEPNSPASTMVSGQPNFERGSRILRINGIDLVSTNSPSDINQLNAALFPSTPGLTNSFTVEDPDGATRTVSLTSVNLSSKPVNRTRIISTPTGNVGYILFNTFSPYASERDIYDAMAAMQTAGVSDLVLDLRYNGGGLLAVASQLSYMIAGETRTRNQVFEQLRFNAAAGNRNPVTGAVNNPIPFYSTGVGFTVPDGTPLPSLNLPRVFVLSTGSTCSASEAVVNGLRGIGVEVILIGNTTCGKPFGFYPTDNCGETYYTIQFQGVNGQGFGDYADGFIPNNSAASFGVRLPGCQVSDDLSRELGDENERLLAAALSYRGSLACPAVSAQATTAVASANGSAGSGGIPLRPPSPSTLETNRDMTMPHGR</sequence>
<reference evidence="4 5" key="1">
    <citation type="journal article" date="2014" name="Antonie Van Leeuwenhoek">
        <title>Hyphomonas beringensis sp. nov. and Hyphomonas chukchiensis sp. nov., isolated from surface seawater of the Bering Sea and Chukchi Sea.</title>
        <authorList>
            <person name="Li C."/>
            <person name="Lai Q."/>
            <person name="Li G."/>
            <person name="Dong C."/>
            <person name="Wang J."/>
            <person name="Liao Y."/>
            <person name="Shao Z."/>
        </authorList>
    </citation>
    <scope>NUCLEOTIDE SEQUENCE [LARGE SCALE GENOMIC DNA]</scope>
    <source>
        <strain evidence="4 5">PS728</strain>
    </source>
</reference>
<dbReference type="eggNOG" id="COG0793">
    <property type="taxonomic scope" value="Bacteria"/>
</dbReference>
<organism evidence="4 5">
    <name type="scientific">Hyphomonas polymorpha PS728</name>
    <dbReference type="NCBI Taxonomy" id="1280954"/>
    <lineage>
        <taxon>Bacteria</taxon>
        <taxon>Pseudomonadati</taxon>
        <taxon>Pseudomonadota</taxon>
        <taxon>Alphaproteobacteria</taxon>
        <taxon>Hyphomonadales</taxon>
        <taxon>Hyphomonadaceae</taxon>
        <taxon>Hyphomonas</taxon>
    </lineage>
</organism>
<protein>
    <submittedName>
        <fullName evidence="4">Peptidase family protein</fullName>
    </submittedName>
</protein>
<proteinExistence type="predicted"/>
<evidence type="ECO:0000313" key="4">
    <source>
        <dbReference type="EMBL" id="KCZ97912.1"/>
    </source>
</evidence>
<dbReference type="GO" id="GO:0004175">
    <property type="term" value="F:endopeptidase activity"/>
    <property type="evidence" value="ECO:0007669"/>
    <property type="project" value="TreeGrafter"/>
</dbReference>
<feature type="domain" description="Tail specific protease" evidence="3">
    <location>
        <begin position="281"/>
        <end position="431"/>
    </location>
</feature>
<dbReference type="PROSITE" id="PS51257">
    <property type="entry name" value="PROKAR_LIPOPROTEIN"/>
    <property type="match status" value="1"/>
</dbReference>
<dbReference type="OrthoDB" id="7168509at2"/>
<dbReference type="PANTHER" id="PTHR32060:SF30">
    <property type="entry name" value="CARBOXY-TERMINAL PROCESSING PROTEASE CTPA"/>
    <property type="match status" value="1"/>
</dbReference>
<dbReference type="GO" id="GO:0006508">
    <property type="term" value="P:proteolysis"/>
    <property type="evidence" value="ECO:0007669"/>
    <property type="project" value="InterPro"/>
</dbReference>